<sequence>MHRRGAGLAAFDRQEQSKRSFAQLSSTISQSQVDHLHSQLSQFRTALAHFASTHRDSIKSDPTFRHAFQQMCSSIGVDPLAGPRKGGWWAEMLGMGDWQYELGVQIVDVCVSTRDRNGGLIEISELIRLVSKLRGVNSGEITEDDISRSIKTLQPLGAGYQVVEIGGKKMVRSVVKELDDDQTTILAIAQEHGGRVVENMLVQKKGWTRDRATAALGNMLLRDGLCWLDEQGEECGRAHWVLSAIQWDVQSRPRCAFAAT</sequence>
<keyword evidence="3" id="KW-1185">Reference proteome</keyword>
<gene>
    <name evidence="2" type="ORF">P691DRAFT_772403</name>
</gene>
<dbReference type="SUPFAM" id="SSF46785">
    <property type="entry name" value="Winged helix' DNA-binding domain"/>
    <property type="match status" value="2"/>
</dbReference>
<evidence type="ECO:0000313" key="3">
    <source>
        <dbReference type="Proteomes" id="UP000807342"/>
    </source>
</evidence>
<protein>
    <submittedName>
        <fullName evidence="2">Winged helix DNA-binding domain-containing protein</fullName>
    </submittedName>
</protein>
<dbReference type="FunFam" id="1.10.10.10:FF:000085">
    <property type="entry name" value="Vacuolar-sorting protein SNF8"/>
    <property type="match status" value="1"/>
</dbReference>
<dbReference type="GO" id="GO:0003677">
    <property type="term" value="F:DNA binding"/>
    <property type="evidence" value="ECO:0007669"/>
    <property type="project" value="UniProtKB-KW"/>
</dbReference>
<comment type="similarity">
    <text evidence="1">Belongs to the SNF8 family.</text>
</comment>
<dbReference type="InterPro" id="IPR036388">
    <property type="entry name" value="WH-like_DNA-bd_sf"/>
</dbReference>
<dbReference type="InterPro" id="IPR036390">
    <property type="entry name" value="WH_DNA-bd_sf"/>
</dbReference>
<dbReference type="Gene3D" id="6.10.140.180">
    <property type="match status" value="1"/>
</dbReference>
<reference evidence="2" key="1">
    <citation type="submission" date="2020-11" db="EMBL/GenBank/DDBJ databases">
        <authorList>
            <consortium name="DOE Joint Genome Institute"/>
            <person name="Ahrendt S."/>
            <person name="Riley R."/>
            <person name="Andreopoulos W."/>
            <person name="Labutti K."/>
            <person name="Pangilinan J."/>
            <person name="Ruiz-Duenas F.J."/>
            <person name="Barrasa J.M."/>
            <person name="Sanchez-Garcia M."/>
            <person name="Camarero S."/>
            <person name="Miyauchi S."/>
            <person name="Serrano A."/>
            <person name="Linde D."/>
            <person name="Babiker R."/>
            <person name="Drula E."/>
            <person name="Ayuso-Fernandez I."/>
            <person name="Pacheco R."/>
            <person name="Padilla G."/>
            <person name="Ferreira P."/>
            <person name="Barriuso J."/>
            <person name="Kellner H."/>
            <person name="Castanera R."/>
            <person name="Alfaro M."/>
            <person name="Ramirez L."/>
            <person name="Pisabarro A.G."/>
            <person name="Kuo A."/>
            <person name="Tritt A."/>
            <person name="Lipzen A."/>
            <person name="He G."/>
            <person name="Yan M."/>
            <person name="Ng V."/>
            <person name="Cullen D."/>
            <person name="Martin F."/>
            <person name="Rosso M.-N."/>
            <person name="Henrissat B."/>
            <person name="Hibbett D."/>
            <person name="Martinez A.T."/>
            <person name="Grigoriev I.V."/>
        </authorList>
    </citation>
    <scope>NUCLEOTIDE SEQUENCE</scope>
    <source>
        <strain evidence="2">MF-IS2</strain>
    </source>
</reference>
<dbReference type="Pfam" id="PF04157">
    <property type="entry name" value="EAP30"/>
    <property type="match status" value="1"/>
</dbReference>
<name>A0A9P5XJT6_9AGAR</name>
<proteinExistence type="inferred from homology"/>
<comment type="caution">
    <text evidence="2">The sequence shown here is derived from an EMBL/GenBank/DDBJ whole genome shotgun (WGS) entry which is preliminary data.</text>
</comment>
<dbReference type="EMBL" id="MU151073">
    <property type="protein sequence ID" value="KAF9452224.1"/>
    <property type="molecule type" value="Genomic_DNA"/>
</dbReference>
<keyword evidence="2" id="KW-0238">DNA-binding</keyword>
<dbReference type="PANTHER" id="PTHR12806">
    <property type="entry name" value="EAP30 SUBUNIT OF ELL COMPLEX"/>
    <property type="match status" value="1"/>
</dbReference>
<dbReference type="PANTHER" id="PTHR12806:SF0">
    <property type="entry name" value="VACUOLAR-SORTING PROTEIN SNF8"/>
    <property type="match status" value="1"/>
</dbReference>
<dbReference type="AlphaFoldDB" id="A0A9P5XJT6"/>
<dbReference type="Proteomes" id="UP000807342">
    <property type="component" value="Unassembled WGS sequence"/>
</dbReference>
<evidence type="ECO:0000313" key="2">
    <source>
        <dbReference type="EMBL" id="KAF9452224.1"/>
    </source>
</evidence>
<organism evidence="2 3">
    <name type="scientific">Macrolepiota fuliginosa MF-IS2</name>
    <dbReference type="NCBI Taxonomy" id="1400762"/>
    <lineage>
        <taxon>Eukaryota</taxon>
        <taxon>Fungi</taxon>
        <taxon>Dikarya</taxon>
        <taxon>Basidiomycota</taxon>
        <taxon>Agaricomycotina</taxon>
        <taxon>Agaricomycetes</taxon>
        <taxon>Agaricomycetidae</taxon>
        <taxon>Agaricales</taxon>
        <taxon>Agaricineae</taxon>
        <taxon>Agaricaceae</taxon>
        <taxon>Macrolepiota</taxon>
    </lineage>
</organism>
<dbReference type="InterPro" id="IPR040608">
    <property type="entry name" value="Snf8/Vps36"/>
</dbReference>
<dbReference type="Gene3D" id="1.10.10.10">
    <property type="entry name" value="Winged helix-like DNA-binding domain superfamily/Winged helix DNA-binding domain"/>
    <property type="match status" value="2"/>
</dbReference>
<dbReference type="InterPro" id="IPR016689">
    <property type="entry name" value="ESCRT-2_cplx_Snf8"/>
</dbReference>
<accession>A0A9P5XJT6</accession>
<dbReference type="GO" id="GO:0000814">
    <property type="term" value="C:ESCRT II complex"/>
    <property type="evidence" value="ECO:0007669"/>
    <property type="project" value="InterPro"/>
</dbReference>
<dbReference type="OrthoDB" id="283883at2759"/>
<evidence type="ECO:0000256" key="1">
    <source>
        <dbReference type="ARBA" id="ARBA00009834"/>
    </source>
</evidence>
<dbReference type="GO" id="GO:0043328">
    <property type="term" value="P:protein transport to vacuole involved in ubiquitin-dependent protein catabolic process via the multivesicular body sorting pathway"/>
    <property type="evidence" value="ECO:0007669"/>
    <property type="project" value="TreeGrafter"/>
</dbReference>